<proteinExistence type="predicted"/>
<gene>
    <name evidence="1" type="ORF">Vafri_13107</name>
</gene>
<sequence length="246" mass="26483">MSSLGAATLQASRLGQLSNWPQGRSLGASFGCRRSTRVGAPRVHNGHRFIKIEPSLHSRSCSRNFSPAKPHCGCGVPAAGASRAAAVVVCSSSSTVEALNRQLSQEEESMWKASCDVLATSLGLGADESSRLVARAFGWTTQAFWRQEKVEELPTPTQVENALEVLRIDLAMTPEEAARVVRVFPELLACDVEGRLRANIAQLGSQCRLKGPTLTKAVIRQPAVLGYSLDCGGNCIGECNRCWARF</sequence>
<evidence type="ECO:0000313" key="2">
    <source>
        <dbReference type="Proteomes" id="UP000747399"/>
    </source>
</evidence>
<dbReference type="AlphaFoldDB" id="A0A8J4F381"/>
<evidence type="ECO:0000313" key="1">
    <source>
        <dbReference type="EMBL" id="GIL57891.1"/>
    </source>
</evidence>
<organism evidence="1 2">
    <name type="scientific">Volvox africanus</name>
    <dbReference type="NCBI Taxonomy" id="51714"/>
    <lineage>
        <taxon>Eukaryota</taxon>
        <taxon>Viridiplantae</taxon>
        <taxon>Chlorophyta</taxon>
        <taxon>core chlorophytes</taxon>
        <taxon>Chlorophyceae</taxon>
        <taxon>CS clade</taxon>
        <taxon>Chlamydomonadales</taxon>
        <taxon>Volvocaceae</taxon>
        <taxon>Volvox</taxon>
    </lineage>
</organism>
<accession>A0A8J4F381</accession>
<keyword evidence="2" id="KW-1185">Reference proteome</keyword>
<dbReference type="InterPro" id="IPR038538">
    <property type="entry name" value="MTERF_sf"/>
</dbReference>
<name>A0A8J4F381_9CHLO</name>
<dbReference type="Gene3D" id="1.25.70.10">
    <property type="entry name" value="Transcription termination factor 3, mitochondrial"/>
    <property type="match status" value="1"/>
</dbReference>
<dbReference type="EMBL" id="BNCO01000029">
    <property type="protein sequence ID" value="GIL57891.1"/>
    <property type="molecule type" value="Genomic_DNA"/>
</dbReference>
<protein>
    <submittedName>
        <fullName evidence="1">Uncharacterized protein</fullName>
    </submittedName>
</protein>
<comment type="caution">
    <text evidence="1">The sequence shown here is derived from an EMBL/GenBank/DDBJ whole genome shotgun (WGS) entry which is preliminary data.</text>
</comment>
<reference evidence="1" key="1">
    <citation type="journal article" date="2021" name="Proc. Natl. Acad. Sci. U.S.A.">
        <title>Three genomes in the algal genus Volvox reveal the fate of a haploid sex-determining region after a transition to homothallism.</title>
        <authorList>
            <person name="Yamamoto K."/>
            <person name="Hamaji T."/>
            <person name="Kawai-Toyooka H."/>
            <person name="Matsuzaki R."/>
            <person name="Takahashi F."/>
            <person name="Nishimura Y."/>
            <person name="Kawachi M."/>
            <person name="Noguchi H."/>
            <person name="Minakuchi Y."/>
            <person name="Umen J.G."/>
            <person name="Toyoda A."/>
            <person name="Nozaki H."/>
        </authorList>
    </citation>
    <scope>NUCLEOTIDE SEQUENCE</scope>
    <source>
        <strain evidence="1">NIES-3780</strain>
    </source>
</reference>
<dbReference type="Proteomes" id="UP000747399">
    <property type="component" value="Unassembled WGS sequence"/>
</dbReference>